<accession>A0A0K9Q6E0</accession>
<dbReference type="OrthoDB" id="185373at2759"/>
<dbReference type="FunFam" id="1.25.40.10:FF:000285">
    <property type="entry name" value="Pentatricopeptide repeat-containing protein, chloroplastic"/>
    <property type="match status" value="1"/>
</dbReference>
<feature type="repeat" description="PPR" evidence="2">
    <location>
        <begin position="329"/>
        <end position="359"/>
    </location>
</feature>
<evidence type="ECO:0000313" key="4">
    <source>
        <dbReference type="Proteomes" id="UP000036987"/>
    </source>
</evidence>
<dbReference type="PANTHER" id="PTHR24015:SF328">
    <property type="entry name" value="OS06G0611200 PROTEIN"/>
    <property type="match status" value="1"/>
</dbReference>
<dbReference type="Proteomes" id="UP000036987">
    <property type="component" value="Unassembled WGS sequence"/>
</dbReference>
<keyword evidence="4" id="KW-1185">Reference proteome</keyword>
<dbReference type="Pfam" id="PF20431">
    <property type="entry name" value="E_motif"/>
    <property type="match status" value="1"/>
</dbReference>
<dbReference type="InterPro" id="IPR046960">
    <property type="entry name" value="PPR_At4g14850-like_plant"/>
</dbReference>
<dbReference type="NCBIfam" id="TIGR00756">
    <property type="entry name" value="PPR"/>
    <property type="match status" value="3"/>
</dbReference>
<dbReference type="STRING" id="29655.A0A0K9Q6E0"/>
<evidence type="ECO:0008006" key="5">
    <source>
        <dbReference type="Google" id="ProtNLM"/>
    </source>
</evidence>
<feature type="repeat" description="PPR" evidence="2">
    <location>
        <begin position="397"/>
        <end position="431"/>
    </location>
</feature>
<comment type="caution">
    <text evidence="3">The sequence shown here is derived from an EMBL/GenBank/DDBJ whole genome shotgun (WGS) entry which is preliminary data.</text>
</comment>
<dbReference type="FunFam" id="1.25.40.10:FF:000090">
    <property type="entry name" value="Pentatricopeptide repeat-containing protein, chloroplastic"/>
    <property type="match status" value="1"/>
</dbReference>
<evidence type="ECO:0000313" key="3">
    <source>
        <dbReference type="EMBL" id="KMZ76420.1"/>
    </source>
</evidence>
<dbReference type="OMA" id="AICWTSV"/>
<dbReference type="GO" id="GO:0009451">
    <property type="term" value="P:RNA modification"/>
    <property type="evidence" value="ECO:0000318"/>
    <property type="project" value="GO_Central"/>
</dbReference>
<evidence type="ECO:0000256" key="2">
    <source>
        <dbReference type="PROSITE-ProRule" id="PRU00708"/>
    </source>
</evidence>
<dbReference type="SUPFAM" id="SSF48452">
    <property type="entry name" value="TPR-like"/>
    <property type="match status" value="2"/>
</dbReference>
<keyword evidence="1" id="KW-0677">Repeat</keyword>
<dbReference type="PANTHER" id="PTHR24015">
    <property type="entry name" value="OS07G0578800 PROTEIN-RELATED"/>
    <property type="match status" value="1"/>
</dbReference>
<dbReference type="InterPro" id="IPR011990">
    <property type="entry name" value="TPR-like_helical_dom_sf"/>
</dbReference>
<dbReference type="EMBL" id="LFYR01000025">
    <property type="protein sequence ID" value="KMZ76420.1"/>
    <property type="molecule type" value="Genomic_DNA"/>
</dbReference>
<reference evidence="4" key="1">
    <citation type="journal article" date="2016" name="Nature">
        <title>The genome of the seagrass Zostera marina reveals angiosperm adaptation to the sea.</title>
        <authorList>
            <person name="Olsen J.L."/>
            <person name="Rouze P."/>
            <person name="Verhelst B."/>
            <person name="Lin Y.-C."/>
            <person name="Bayer T."/>
            <person name="Collen J."/>
            <person name="Dattolo E."/>
            <person name="De Paoli E."/>
            <person name="Dittami S."/>
            <person name="Maumus F."/>
            <person name="Michel G."/>
            <person name="Kersting A."/>
            <person name="Lauritano C."/>
            <person name="Lohaus R."/>
            <person name="Toepel M."/>
            <person name="Tonon T."/>
            <person name="Vanneste K."/>
            <person name="Amirebrahimi M."/>
            <person name="Brakel J."/>
            <person name="Bostroem C."/>
            <person name="Chovatia M."/>
            <person name="Grimwood J."/>
            <person name="Jenkins J.W."/>
            <person name="Jueterbock A."/>
            <person name="Mraz A."/>
            <person name="Stam W.T."/>
            <person name="Tice H."/>
            <person name="Bornberg-Bauer E."/>
            <person name="Green P.J."/>
            <person name="Pearson G.A."/>
            <person name="Procaccini G."/>
            <person name="Duarte C.M."/>
            <person name="Schmutz J."/>
            <person name="Reusch T.B.H."/>
            <person name="Van de Peer Y."/>
        </authorList>
    </citation>
    <scope>NUCLEOTIDE SEQUENCE [LARGE SCALE GENOMIC DNA]</scope>
    <source>
        <strain evidence="4">cv. Finnish</strain>
    </source>
</reference>
<evidence type="ECO:0000256" key="1">
    <source>
        <dbReference type="ARBA" id="ARBA00022737"/>
    </source>
</evidence>
<dbReference type="InterPro" id="IPR046848">
    <property type="entry name" value="E_motif"/>
</dbReference>
<gene>
    <name evidence="3" type="ORF">ZOSMA_101G00030</name>
</gene>
<organism evidence="3 4">
    <name type="scientific">Zostera marina</name>
    <name type="common">Eelgrass</name>
    <dbReference type="NCBI Taxonomy" id="29655"/>
    <lineage>
        <taxon>Eukaryota</taxon>
        <taxon>Viridiplantae</taxon>
        <taxon>Streptophyta</taxon>
        <taxon>Embryophyta</taxon>
        <taxon>Tracheophyta</taxon>
        <taxon>Spermatophyta</taxon>
        <taxon>Magnoliopsida</taxon>
        <taxon>Liliopsida</taxon>
        <taxon>Zosteraceae</taxon>
        <taxon>Zostera</taxon>
    </lineage>
</organism>
<dbReference type="GO" id="GO:0003723">
    <property type="term" value="F:RNA binding"/>
    <property type="evidence" value="ECO:0000318"/>
    <property type="project" value="GO_Central"/>
</dbReference>
<dbReference type="Pfam" id="PF01535">
    <property type="entry name" value="PPR"/>
    <property type="match status" value="9"/>
</dbReference>
<proteinExistence type="predicted"/>
<sequence>MTILYRLPSPARCEIMTKLFHLYSRRRCFHQNLNLTKETPETWSSQFEILGTLPKPNIFASLLSRCTRSFSFSSGLQVHAHVVKSGLLSDRDVGNSLLSLYFKLCPDIHLTRKVFDGLLYKDSVSWTSMVSGYVRVRKPEESLRVFNEMLSDCDVNPNEFILSAVIKACSDCKDLILGRCFHSVVLLRGFGWNHVVSCTLIDMYGRNHLPNDAVKVFEEMQFPDDVCWTAIISTLTRNDRFQEALTFFYAGIHRKCCPGMVPDMFTFGSVLMALGNLRRTRQGRQVHAMVFTSGIIGNVVVESSLVDMYAKCGLIPESRSVFDRMLNKNAVSWCSLLNGYCQNGYYEVVLKMFRDMDEQDDGYSLSTILRACAGLSDVRRGKQVHCHFLRKECCSEDVVIKSALVDLYAKCGLVDYAYRIFTEMKSKNLITWNAMICGFAKNSRPLETIQVLEKMLHKKQAIKPDHISFTGVLFACSHSGLVEEGKKYFTSMIKDYRIQPQIEHYNCMVDLLGRAELFEEAEELIMRSPCRNDPRLWVSLLGACACTTSYSNPSFAESVAKKVIDLNPDYHLSYVLLANIYRSSHRWDDAVNIRRLMKERGLRKSSGCSWIGVKTNSQITQIH</sequence>
<dbReference type="Gene3D" id="1.25.40.10">
    <property type="entry name" value="Tetratricopeptide repeat domain"/>
    <property type="match status" value="5"/>
</dbReference>
<protein>
    <recommendedName>
        <fullName evidence="5">Pentatricopeptide repeat-containing protein</fullName>
    </recommendedName>
</protein>
<dbReference type="AlphaFoldDB" id="A0A0K9Q6E0"/>
<feature type="repeat" description="PPR" evidence="2">
    <location>
        <begin position="122"/>
        <end position="152"/>
    </location>
</feature>
<name>A0A0K9Q6E0_ZOSMR</name>
<dbReference type="InterPro" id="IPR002885">
    <property type="entry name" value="PPR_rpt"/>
</dbReference>
<dbReference type="PROSITE" id="PS51375">
    <property type="entry name" value="PPR"/>
    <property type="match status" value="3"/>
</dbReference>